<keyword evidence="4" id="KW-1185">Reference proteome</keyword>
<dbReference type="Pfam" id="PF21028">
    <property type="entry name" value="DUF1285_C"/>
    <property type="match status" value="1"/>
</dbReference>
<reference evidence="3 4" key="1">
    <citation type="submission" date="2019-07" db="EMBL/GenBank/DDBJ databases">
        <title>Whole genome shotgun sequence of Novosphingobium sediminis NBRC 106119.</title>
        <authorList>
            <person name="Hosoyama A."/>
            <person name="Uohara A."/>
            <person name="Ohji S."/>
            <person name="Ichikawa N."/>
        </authorList>
    </citation>
    <scope>NUCLEOTIDE SEQUENCE [LARGE SCALE GENOMIC DNA]</scope>
    <source>
        <strain evidence="3 4">NBRC 106119</strain>
    </source>
</reference>
<accession>A0A512ALA3</accession>
<evidence type="ECO:0000259" key="2">
    <source>
        <dbReference type="Pfam" id="PF21028"/>
    </source>
</evidence>
<comment type="caution">
    <text evidence="3">The sequence shown here is derived from an EMBL/GenBank/DDBJ whole genome shotgun (WGS) entry which is preliminary data.</text>
</comment>
<gene>
    <name evidence="3" type="ORF">NSE01_23220</name>
</gene>
<dbReference type="Gene3D" id="3.10.540.10">
    <property type="entry name" value="duf1285 like domain"/>
    <property type="match status" value="1"/>
</dbReference>
<dbReference type="OrthoDB" id="3078366at2"/>
<dbReference type="EMBL" id="BJYR01000015">
    <property type="protein sequence ID" value="GEO00490.1"/>
    <property type="molecule type" value="Genomic_DNA"/>
</dbReference>
<dbReference type="InterPro" id="IPR048342">
    <property type="entry name" value="DUF1285_C"/>
</dbReference>
<name>A0A512ALA3_9SPHN</name>
<dbReference type="RefSeq" id="WP_147159823.1">
    <property type="nucleotide sequence ID" value="NZ_BJYR01000015.1"/>
</dbReference>
<dbReference type="Gene3D" id="2.30.270.10">
    <property type="entry name" value="duf1285 protein"/>
    <property type="match status" value="1"/>
</dbReference>
<evidence type="ECO:0000313" key="4">
    <source>
        <dbReference type="Proteomes" id="UP000321464"/>
    </source>
</evidence>
<dbReference type="PIRSF" id="PIRSF029557">
    <property type="entry name" value="UCP029557"/>
    <property type="match status" value="1"/>
</dbReference>
<proteinExistence type="predicted"/>
<organism evidence="3 4">
    <name type="scientific">Novosphingobium sediminis</name>
    <dbReference type="NCBI Taxonomy" id="707214"/>
    <lineage>
        <taxon>Bacteria</taxon>
        <taxon>Pseudomonadati</taxon>
        <taxon>Pseudomonadota</taxon>
        <taxon>Alphaproteobacteria</taxon>
        <taxon>Sphingomonadales</taxon>
        <taxon>Sphingomonadaceae</taxon>
        <taxon>Novosphingobium</taxon>
    </lineage>
</organism>
<dbReference type="InterPro" id="IPR048341">
    <property type="entry name" value="DUF1285_N"/>
</dbReference>
<dbReference type="AlphaFoldDB" id="A0A512ALA3"/>
<feature type="domain" description="DUF1285" evidence="1">
    <location>
        <begin position="27"/>
        <end position="94"/>
    </location>
</feature>
<evidence type="ECO:0000313" key="3">
    <source>
        <dbReference type="EMBL" id="GEO00490.1"/>
    </source>
</evidence>
<dbReference type="InterPro" id="IPR023361">
    <property type="entry name" value="DUF1285_beta_roll_sf"/>
</dbReference>
<sequence length="189" mass="20631">MPHEPPADLAALSLADLAEAVAARRLPPVDAWAPAREGESHMRIAADGSWFHEGGRINRPAMVRAFSGLLTRDAAGRHWLMTPHERLSIEVEDAAFIATDMEVRHDEAGAPVIAFRLNTDDVVLAGPDHPLRVRGTAEVPAYYLAVRHGTEARLNRSTYGQLIDHALEVSDPEALAVESRGARFRLLPA</sequence>
<dbReference type="Pfam" id="PF06938">
    <property type="entry name" value="DUF1285_N"/>
    <property type="match status" value="1"/>
</dbReference>
<evidence type="ECO:0008006" key="5">
    <source>
        <dbReference type="Google" id="ProtNLM"/>
    </source>
</evidence>
<protein>
    <recommendedName>
        <fullName evidence="5">Proteophosphoglycan</fullName>
    </recommendedName>
</protein>
<dbReference type="InterPro" id="IPR010707">
    <property type="entry name" value="DUF1285"/>
</dbReference>
<evidence type="ECO:0000259" key="1">
    <source>
        <dbReference type="Pfam" id="PF06938"/>
    </source>
</evidence>
<feature type="domain" description="DUF1285" evidence="2">
    <location>
        <begin position="95"/>
        <end position="186"/>
    </location>
</feature>
<dbReference type="Proteomes" id="UP000321464">
    <property type="component" value="Unassembled WGS sequence"/>
</dbReference>